<protein>
    <recommendedName>
        <fullName evidence="5">6-carboxy-5,6,7,8-tetrahydropterin synthase</fullName>
        <ecNumber evidence="4">4.1.2.50</ecNumber>
    </recommendedName>
    <alternativeName>
        <fullName evidence="9">Queuosine biosynthesis protein QueD</fullName>
    </alternativeName>
</protein>
<dbReference type="InterPro" id="IPR007115">
    <property type="entry name" value="6-PTP_synth/QueD"/>
</dbReference>
<evidence type="ECO:0000256" key="9">
    <source>
        <dbReference type="ARBA" id="ARBA00031449"/>
    </source>
</evidence>
<evidence type="ECO:0000256" key="5">
    <source>
        <dbReference type="ARBA" id="ARBA00018141"/>
    </source>
</evidence>
<evidence type="ECO:0000256" key="3">
    <source>
        <dbReference type="ARBA" id="ARBA00008900"/>
    </source>
</evidence>
<dbReference type="GO" id="GO:0070497">
    <property type="term" value="F:6-carboxytetrahydropterin synthase activity"/>
    <property type="evidence" value="ECO:0007669"/>
    <property type="project" value="UniProtKB-EC"/>
</dbReference>
<sequence>MTCFKLTRRVVFSCGHRYWSDRLTADQNRARFGRFASPFNHGHNYVLDVTAQGPIDPETGMVVNIKDLDRELQSRIVGPLDQKSLNDEIPRFQRCPPTTENLTLYIRDTLAGWSLPVQLTRLRLEETPTLWCEWHRTGDQERMTLTRSYEFAASHRLHNPALSEERNLELYGKCWNPAGHGHNYVLEVTLEGDPHPETGMLVDLDLFDRAVHEIVVDRYDHKNLNVDVAELKGLIPTSEVVAQKIWEALEGTLPAKLVRVRLLETARNAFEVER</sequence>
<dbReference type="InterPro" id="IPR038418">
    <property type="entry name" value="6-PTP_synth/QueD_sf"/>
</dbReference>
<evidence type="ECO:0000313" key="11">
    <source>
        <dbReference type="EMBL" id="BBO24845.1"/>
    </source>
</evidence>
<dbReference type="UniPathway" id="UPA00391"/>
<keyword evidence="8" id="KW-0456">Lyase</keyword>
<name>A0A809RJZ3_9BACT</name>
<evidence type="ECO:0000313" key="12">
    <source>
        <dbReference type="Proteomes" id="UP000662873"/>
    </source>
</evidence>
<dbReference type="PANTHER" id="PTHR12589">
    <property type="entry name" value="PYRUVOYL TETRAHYDROBIOPTERIN SYNTHASE"/>
    <property type="match status" value="1"/>
</dbReference>
<dbReference type="FunFam" id="3.30.479.10:FF:000003">
    <property type="entry name" value="6-pyruvoyl tetrahydrobiopterin synthase"/>
    <property type="match status" value="1"/>
</dbReference>
<comment type="pathway">
    <text evidence="2">Purine metabolism; 7-cyano-7-deazaguanine biosynthesis.</text>
</comment>
<gene>
    <name evidence="11" type="ORF">NPRO_24400</name>
</gene>
<keyword evidence="6" id="KW-0479">Metal-binding</keyword>
<evidence type="ECO:0000256" key="7">
    <source>
        <dbReference type="ARBA" id="ARBA00022833"/>
    </source>
</evidence>
<evidence type="ECO:0000256" key="4">
    <source>
        <dbReference type="ARBA" id="ARBA00012982"/>
    </source>
</evidence>
<evidence type="ECO:0000256" key="8">
    <source>
        <dbReference type="ARBA" id="ARBA00023239"/>
    </source>
</evidence>
<dbReference type="Proteomes" id="UP000662873">
    <property type="component" value="Chromosome"/>
</dbReference>
<comment type="similarity">
    <text evidence="3">Belongs to the PTPS family. QueD subfamily.</text>
</comment>
<dbReference type="EMBL" id="AP021858">
    <property type="protein sequence ID" value="BBO24845.1"/>
    <property type="molecule type" value="Genomic_DNA"/>
</dbReference>
<keyword evidence="7" id="KW-0862">Zinc</keyword>
<proteinExistence type="inferred from homology"/>
<evidence type="ECO:0000256" key="2">
    <source>
        <dbReference type="ARBA" id="ARBA00005061"/>
    </source>
</evidence>
<dbReference type="PANTHER" id="PTHR12589:SF7">
    <property type="entry name" value="6-PYRUVOYL TETRAHYDROBIOPTERIN SYNTHASE"/>
    <property type="match status" value="1"/>
</dbReference>
<comment type="catalytic activity">
    <reaction evidence="10">
        <text>7,8-dihydroneopterin 3'-triphosphate + H2O = 6-carboxy-5,6,7,8-tetrahydropterin + triphosphate + acetaldehyde + 2 H(+)</text>
        <dbReference type="Rhea" id="RHEA:27966"/>
        <dbReference type="ChEBI" id="CHEBI:15343"/>
        <dbReference type="ChEBI" id="CHEBI:15377"/>
        <dbReference type="ChEBI" id="CHEBI:15378"/>
        <dbReference type="ChEBI" id="CHEBI:18036"/>
        <dbReference type="ChEBI" id="CHEBI:58462"/>
        <dbReference type="ChEBI" id="CHEBI:61032"/>
        <dbReference type="EC" id="4.1.2.50"/>
    </reaction>
</comment>
<evidence type="ECO:0000256" key="1">
    <source>
        <dbReference type="ARBA" id="ARBA00001947"/>
    </source>
</evidence>
<dbReference type="AlphaFoldDB" id="A0A809RJZ3"/>
<organism evidence="11 12">
    <name type="scientific">Candidatus Nitrosymbiomonas proteolyticus</name>
    <dbReference type="NCBI Taxonomy" id="2608984"/>
    <lineage>
        <taxon>Bacteria</taxon>
        <taxon>Bacillati</taxon>
        <taxon>Armatimonadota</taxon>
        <taxon>Armatimonadota incertae sedis</taxon>
        <taxon>Candidatus Nitrosymbiomonas</taxon>
    </lineage>
</organism>
<reference evidence="11" key="1">
    <citation type="journal article" name="DNA Res.">
        <title>The physiological potential of anammox bacteria as revealed by their core genome structure.</title>
        <authorList>
            <person name="Okubo T."/>
            <person name="Toyoda A."/>
            <person name="Fukuhara K."/>
            <person name="Uchiyama I."/>
            <person name="Harigaya Y."/>
            <person name="Kuroiwa M."/>
            <person name="Suzuki T."/>
            <person name="Murakami Y."/>
            <person name="Suwa Y."/>
            <person name="Takami H."/>
        </authorList>
    </citation>
    <scope>NUCLEOTIDE SEQUENCE</scope>
    <source>
        <strain evidence="11">317325-2</strain>
    </source>
</reference>
<dbReference type="GO" id="GO:0046872">
    <property type="term" value="F:metal ion binding"/>
    <property type="evidence" value="ECO:0007669"/>
    <property type="project" value="UniProtKB-KW"/>
</dbReference>
<dbReference type="KEGG" id="npy:NPRO_24400"/>
<evidence type="ECO:0000256" key="6">
    <source>
        <dbReference type="ARBA" id="ARBA00022723"/>
    </source>
</evidence>
<dbReference type="EC" id="4.1.2.50" evidence="4"/>
<dbReference type="SUPFAM" id="SSF55620">
    <property type="entry name" value="Tetrahydrobiopterin biosynthesis enzymes-like"/>
    <property type="match status" value="2"/>
</dbReference>
<dbReference type="Gene3D" id="3.30.479.10">
    <property type="entry name" value="6-pyruvoyl tetrahydropterin synthase/QueD"/>
    <property type="match status" value="2"/>
</dbReference>
<dbReference type="Pfam" id="PF01242">
    <property type="entry name" value="PTPS"/>
    <property type="match status" value="2"/>
</dbReference>
<accession>A0A809RJZ3</accession>
<comment type="cofactor">
    <cofactor evidence="1">
        <name>Zn(2+)</name>
        <dbReference type="ChEBI" id="CHEBI:29105"/>
    </cofactor>
</comment>
<evidence type="ECO:0000256" key="10">
    <source>
        <dbReference type="ARBA" id="ARBA00048807"/>
    </source>
</evidence>